<dbReference type="SUPFAM" id="SSF46785">
    <property type="entry name" value="Winged helix' DNA-binding domain"/>
    <property type="match status" value="1"/>
</dbReference>
<dbReference type="PROSITE" id="PS50949">
    <property type="entry name" value="HTH_GNTR"/>
    <property type="match status" value="1"/>
</dbReference>
<dbReference type="EMBL" id="BJYZ01000018">
    <property type="protein sequence ID" value="GEO39741.1"/>
    <property type="molecule type" value="Genomic_DNA"/>
</dbReference>
<proteinExistence type="predicted"/>
<dbReference type="PANTHER" id="PTHR44846:SF16">
    <property type="entry name" value="TRANSCRIPTIONAL REGULATOR PHNF-RELATED"/>
    <property type="match status" value="1"/>
</dbReference>
<dbReference type="OrthoDB" id="5454556at2"/>
<dbReference type="PANTHER" id="PTHR44846">
    <property type="entry name" value="MANNOSYL-D-GLYCERATE TRANSPORT/METABOLISM SYSTEM REPRESSOR MNGR-RELATED"/>
    <property type="match status" value="1"/>
</dbReference>
<dbReference type="GO" id="GO:0003677">
    <property type="term" value="F:DNA binding"/>
    <property type="evidence" value="ECO:0007669"/>
    <property type="project" value="UniProtKB-KW"/>
</dbReference>
<name>A0A512DTD3_9PROT</name>
<evidence type="ECO:0000256" key="2">
    <source>
        <dbReference type="ARBA" id="ARBA00023125"/>
    </source>
</evidence>
<dbReference type="GO" id="GO:0003700">
    <property type="term" value="F:DNA-binding transcription factor activity"/>
    <property type="evidence" value="ECO:0007669"/>
    <property type="project" value="InterPro"/>
</dbReference>
<dbReference type="InterPro" id="IPR011663">
    <property type="entry name" value="UTRA"/>
</dbReference>
<evidence type="ECO:0000313" key="5">
    <source>
        <dbReference type="EMBL" id="GEO39741.1"/>
    </source>
</evidence>
<reference evidence="5 6" key="1">
    <citation type="submission" date="2019-07" db="EMBL/GenBank/DDBJ databases">
        <title>Whole genome shotgun sequence of Skermanella aerolata NBRC 106429.</title>
        <authorList>
            <person name="Hosoyama A."/>
            <person name="Uohara A."/>
            <person name="Ohji S."/>
            <person name="Ichikawa N."/>
        </authorList>
    </citation>
    <scope>NUCLEOTIDE SEQUENCE [LARGE SCALE GENOMIC DNA]</scope>
    <source>
        <strain evidence="5 6">NBRC 106429</strain>
    </source>
</reference>
<dbReference type="InterPro" id="IPR000524">
    <property type="entry name" value="Tscrpt_reg_HTH_GntR"/>
</dbReference>
<dbReference type="SMART" id="SM00866">
    <property type="entry name" value="UTRA"/>
    <property type="match status" value="1"/>
</dbReference>
<dbReference type="CDD" id="cd07377">
    <property type="entry name" value="WHTH_GntR"/>
    <property type="match status" value="1"/>
</dbReference>
<comment type="caution">
    <text evidence="5">The sequence shown here is derived from an EMBL/GenBank/DDBJ whole genome shotgun (WGS) entry which is preliminary data.</text>
</comment>
<feature type="domain" description="HTH gntR-type" evidence="4">
    <location>
        <begin position="13"/>
        <end position="81"/>
    </location>
</feature>
<dbReference type="PRINTS" id="PR00035">
    <property type="entry name" value="HTHGNTR"/>
</dbReference>
<dbReference type="Pfam" id="PF00392">
    <property type="entry name" value="GntR"/>
    <property type="match status" value="1"/>
</dbReference>
<dbReference type="Pfam" id="PF07702">
    <property type="entry name" value="UTRA"/>
    <property type="match status" value="1"/>
</dbReference>
<evidence type="ECO:0000259" key="4">
    <source>
        <dbReference type="PROSITE" id="PS50949"/>
    </source>
</evidence>
<dbReference type="AlphaFoldDB" id="A0A512DTD3"/>
<evidence type="ECO:0000256" key="1">
    <source>
        <dbReference type="ARBA" id="ARBA00023015"/>
    </source>
</evidence>
<sequence length="247" mass="27679">MNWQATLQLDGSGPLYEQIKRAIVRPIRESLWKPGDRIPPEHDLLRHFQASRMTINRALRELAEEGYVTRHRRVGSFVASPPAPTAILDIVDMATIIPSRGQHYRYERISRDIVKPGHELATRLGIGPDEEVCRVVGRHFADGEIVELEERWINLTAVPEAATLPFDDVSPNHWLVSHVPWTEAEHTISAISADAGLASALGCPAGAACLLLERRTFLDDQVVTFARLTHPGSRHRLTERFKPGSSR</sequence>
<evidence type="ECO:0000313" key="6">
    <source>
        <dbReference type="Proteomes" id="UP000321523"/>
    </source>
</evidence>
<dbReference type="RefSeq" id="WP_044430262.1">
    <property type="nucleotide sequence ID" value="NZ_BJYZ01000018.1"/>
</dbReference>
<dbReference type="Gene3D" id="3.40.1410.10">
    <property type="entry name" value="Chorismate lyase-like"/>
    <property type="match status" value="1"/>
</dbReference>
<keyword evidence="2" id="KW-0238">DNA-binding</keyword>
<organism evidence="5 6">
    <name type="scientific">Skermanella aerolata</name>
    <dbReference type="NCBI Taxonomy" id="393310"/>
    <lineage>
        <taxon>Bacteria</taxon>
        <taxon>Pseudomonadati</taxon>
        <taxon>Pseudomonadota</taxon>
        <taxon>Alphaproteobacteria</taxon>
        <taxon>Rhodospirillales</taxon>
        <taxon>Azospirillaceae</taxon>
        <taxon>Skermanella</taxon>
    </lineage>
</organism>
<dbReference type="SMART" id="SM00345">
    <property type="entry name" value="HTH_GNTR"/>
    <property type="match status" value="1"/>
</dbReference>
<gene>
    <name evidence="5" type="ORF">SAE02_38890</name>
</gene>
<dbReference type="Gene3D" id="1.10.10.10">
    <property type="entry name" value="Winged helix-like DNA-binding domain superfamily/Winged helix DNA-binding domain"/>
    <property type="match status" value="1"/>
</dbReference>
<protein>
    <submittedName>
        <fullName evidence="5">Histidine utilization repressor</fullName>
    </submittedName>
</protein>
<evidence type="ECO:0000256" key="3">
    <source>
        <dbReference type="ARBA" id="ARBA00023163"/>
    </source>
</evidence>
<dbReference type="InterPro" id="IPR050679">
    <property type="entry name" value="Bact_HTH_transcr_reg"/>
</dbReference>
<keyword evidence="3" id="KW-0804">Transcription</keyword>
<dbReference type="InterPro" id="IPR036388">
    <property type="entry name" value="WH-like_DNA-bd_sf"/>
</dbReference>
<dbReference type="InterPro" id="IPR036390">
    <property type="entry name" value="WH_DNA-bd_sf"/>
</dbReference>
<keyword evidence="1" id="KW-0805">Transcription regulation</keyword>
<accession>A0A512DTD3</accession>
<dbReference type="InterPro" id="IPR028978">
    <property type="entry name" value="Chorismate_lyase_/UTRA_dom_sf"/>
</dbReference>
<dbReference type="FunFam" id="1.10.10.10:FF:000079">
    <property type="entry name" value="GntR family transcriptional regulator"/>
    <property type="match status" value="1"/>
</dbReference>
<keyword evidence="6" id="KW-1185">Reference proteome</keyword>
<dbReference type="SUPFAM" id="SSF64288">
    <property type="entry name" value="Chorismate lyase-like"/>
    <property type="match status" value="1"/>
</dbReference>
<dbReference type="Proteomes" id="UP000321523">
    <property type="component" value="Unassembled WGS sequence"/>
</dbReference>